<evidence type="ECO:0000256" key="1">
    <source>
        <dbReference type="SAM" id="MobiDB-lite"/>
    </source>
</evidence>
<sequence>MSHKQGKLSPNTPQTNPNAINRNAGIHALEYEEAMEVEQPLSDTSEHDPSSDASQVNNHKLTLEIICFHTVTN</sequence>
<evidence type="ECO:0000313" key="3">
    <source>
        <dbReference type="Proteomes" id="UP000269396"/>
    </source>
</evidence>
<keyword evidence="3" id="KW-1185">Reference proteome</keyword>
<evidence type="ECO:0000313" key="2">
    <source>
        <dbReference type="EMBL" id="VDP81021.1"/>
    </source>
</evidence>
<protein>
    <submittedName>
        <fullName evidence="2">Uncharacterized protein</fullName>
    </submittedName>
</protein>
<proteinExistence type="predicted"/>
<dbReference type="EMBL" id="UZAL01043213">
    <property type="protein sequence ID" value="VDP81021.1"/>
    <property type="molecule type" value="Genomic_DNA"/>
</dbReference>
<organism evidence="2 3">
    <name type="scientific">Schistosoma mattheei</name>
    <dbReference type="NCBI Taxonomy" id="31246"/>
    <lineage>
        <taxon>Eukaryota</taxon>
        <taxon>Metazoa</taxon>
        <taxon>Spiralia</taxon>
        <taxon>Lophotrochozoa</taxon>
        <taxon>Platyhelminthes</taxon>
        <taxon>Trematoda</taxon>
        <taxon>Digenea</taxon>
        <taxon>Strigeidida</taxon>
        <taxon>Schistosomatoidea</taxon>
        <taxon>Schistosomatidae</taxon>
        <taxon>Schistosoma</taxon>
    </lineage>
</organism>
<accession>A0A183PZV3</accession>
<reference evidence="2 3" key="1">
    <citation type="submission" date="2018-11" db="EMBL/GenBank/DDBJ databases">
        <authorList>
            <consortium name="Pathogen Informatics"/>
        </authorList>
    </citation>
    <scope>NUCLEOTIDE SEQUENCE [LARGE SCALE GENOMIC DNA]</scope>
    <source>
        <strain>Denwood</strain>
        <strain evidence="3">Zambia</strain>
    </source>
</reference>
<dbReference type="Proteomes" id="UP000269396">
    <property type="component" value="Unassembled WGS sequence"/>
</dbReference>
<gene>
    <name evidence="2" type="ORF">SMTD_LOCUS19889</name>
</gene>
<feature type="region of interest" description="Disordered" evidence="1">
    <location>
        <begin position="1"/>
        <end position="20"/>
    </location>
</feature>
<feature type="region of interest" description="Disordered" evidence="1">
    <location>
        <begin position="35"/>
        <end position="56"/>
    </location>
</feature>
<dbReference type="AlphaFoldDB" id="A0A183PZV3"/>
<feature type="compositionally biased region" description="Polar residues" evidence="1">
    <location>
        <begin position="8"/>
        <end position="20"/>
    </location>
</feature>
<name>A0A183PZV3_9TREM</name>